<evidence type="ECO:0000256" key="2">
    <source>
        <dbReference type="ARBA" id="ARBA00023027"/>
    </source>
</evidence>
<dbReference type="PROSITE" id="PS00895">
    <property type="entry name" value="3_HYDROXYISOBUT_DH"/>
    <property type="match status" value="1"/>
</dbReference>
<dbReference type="GO" id="GO:0050661">
    <property type="term" value="F:NADP binding"/>
    <property type="evidence" value="ECO:0007669"/>
    <property type="project" value="InterPro"/>
</dbReference>
<dbReference type="EMBL" id="UINC01082596">
    <property type="protein sequence ID" value="SVC27505.1"/>
    <property type="molecule type" value="Genomic_DNA"/>
</dbReference>
<dbReference type="GO" id="GO:0016616">
    <property type="term" value="F:oxidoreductase activity, acting on the CH-OH group of donors, NAD or NADP as acceptor"/>
    <property type="evidence" value="ECO:0007669"/>
    <property type="project" value="TreeGrafter"/>
</dbReference>
<proteinExistence type="predicted"/>
<organism evidence="5">
    <name type="scientific">marine metagenome</name>
    <dbReference type="NCBI Taxonomy" id="408172"/>
    <lineage>
        <taxon>unclassified sequences</taxon>
        <taxon>metagenomes</taxon>
        <taxon>ecological metagenomes</taxon>
    </lineage>
</organism>
<feature type="domain" description="6-phosphogluconate dehydrogenase NADP-binding" evidence="3">
    <location>
        <begin position="5"/>
        <end position="160"/>
    </location>
</feature>
<dbReference type="InterPro" id="IPR013328">
    <property type="entry name" value="6PGD_dom2"/>
</dbReference>
<reference evidence="5" key="1">
    <citation type="submission" date="2018-05" db="EMBL/GenBank/DDBJ databases">
        <authorList>
            <person name="Lanie J.A."/>
            <person name="Ng W.-L."/>
            <person name="Kazmierczak K.M."/>
            <person name="Andrzejewski T.M."/>
            <person name="Davidsen T.M."/>
            <person name="Wayne K.J."/>
            <person name="Tettelin H."/>
            <person name="Glass J.I."/>
            <person name="Rusch D."/>
            <person name="Podicherti R."/>
            <person name="Tsui H.-C.T."/>
            <person name="Winkler M.E."/>
        </authorList>
    </citation>
    <scope>NUCLEOTIDE SEQUENCE</scope>
</reference>
<feature type="domain" description="3-hydroxyisobutyrate dehydrogenase-like NAD-binding" evidence="4">
    <location>
        <begin position="164"/>
        <end position="268"/>
    </location>
</feature>
<dbReference type="PANTHER" id="PTHR22981:SF7">
    <property type="entry name" value="3-HYDROXYISOBUTYRATE DEHYDROGENASE, MITOCHONDRIAL"/>
    <property type="match status" value="1"/>
</dbReference>
<gene>
    <name evidence="5" type="ORF">METZ01_LOCUS280359</name>
</gene>
<evidence type="ECO:0000259" key="3">
    <source>
        <dbReference type="Pfam" id="PF03446"/>
    </source>
</evidence>
<dbReference type="GO" id="GO:0051287">
    <property type="term" value="F:NAD binding"/>
    <property type="evidence" value="ECO:0007669"/>
    <property type="project" value="InterPro"/>
</dbReference>
<dbReference type="PANTHER" id="PTHR22981">
    <property type="entry name" value="3-HYDROXYISOBUTYRATE DEHYDROGENASE-RELATED"/>
    <property type="match status" value="1"/>
</dbReference>
<dbReference type="InterPro" id="IPR006115">
    <property type="entry name" value="6PGDH_NADP-bd"/>
</dbReference>
<dbReference type="AlphaFoldDB" id="A0A382KVB2"/>
<dbReference type="PIRSF" id="PIRSF000103">
    <property type="entry name" value="HIBADH"/>
    <property type="match status" value="1"/>
</dbReference>
<dbReference type="InterPro" id="IPR029154">
    <property type="entry name" value="HIBADH-like_NADP-bd"/>
</dbReference>
<dbReference type="Gene3D" id="1.10.1040.10">
    <property type="entry name" value="N-(1-d-carboxylethyl)-l-norvaline Dehydrogenase, domain 2"/>
    <property type="match status" value="1"/>
</dbReference>
<dbReference type="Pfam" id="PF14833">
    <property type="entry name" value="NAD_binding_11"/>
    <property type="match status" value="1"/>
</dbReference>
<keyword evidence="1" id="KW-0560">Oxidoreductase</keyword>
<evidence type="ECO:0000259" key="4">
    <source>
        <dbReference type="Pfam" id="PF14833"/>
    </source>
</evidence>
<dbReference type="Pfam" id="PF03446">
    <property type="entry name" value="NAD_binding_2"/>
    <property type="match status" value="1"/>
</dbReference>
<dbReference type="Gene3D" id="3.40.50.720">
    <property type="entry name" value="NAD(P)-binding Rossmann-like Domain"/>
    <property type="match status" value="1"/>
</dbReference>
<name>A0A382KVB2_9ZZZZ</name>
<sequence length="291" mass="30773">MDKTTIGFIGLGNMGAPMAANIVAAGHDVCAFDIAGTESRAPAGVHIANSVEGIATACEILLLSLPDGKAVTEVAKKITSAPQRTTCAVVDHSTVGVETAQTVHRLLATAEIAYLDAPVSGGTSGAHQGTLALMASGDHKLFNRLDPILATVAKNRFYIGPEPGQGQAMKLLNNFLSATAMTATSEAVTFGESLGLDPRIMIDVFNASSGQNTATSDKFPRRILTEQFDAGFTIDLLTKDIDLYLKEIIKGTNQNIIAKSVGRVLKDMLSLMPGADFTRIYSFTKEQSKRN</sequence>
<dbReference type="SUPFAM" id="SSF51735">
    <property type="entry name" value="NAD(P)-binding Rossmann-fold domains"/>
    <property type="match status" value="1"/>
</dbReference>
<protein>
    <recommendedName>
        <fullName evidence="6">6-phosphogluconate dehydrogenase NADP-binding domain-containing protein</fullName>
    </recommendedName>
</protein>
<dbReference type="InterPro" id="IPR002204">
    <property type="entry name" value="3-OH-isobutyrate_DH-rel_CS"/>
</dbReference>
<dbReference type="InterPro" id="IPR015815">
    <property type="entry name" value="HIBADH-related"/>
</dbReference>
<dbReference type="SUPFAM" id="SSF48179">
    <property type="entry name" value="6-phosphogluconate dehydrogenase C-terminal domain-like"/>
    <property type="match status" value="1"/>
</dbReference>
<keyword evidence="2" id="KW-0520">NAD</keyword>
<accession>A0A382KVB2</accession>
<evidence type="ECO:0000256" key="1">
    <source>
        <dbReference type="ARBA" id="ARBA00023002"/>
    </source>
</evidence>
<evidence type="ECO:0008006" key="6">
    <source>
        <dbReference type="Google" id="ProtNLM"/>
    </source>
</evidence>
<evidence type="ECO:0000313" key="5">
    <source>
        <dbReference type="EMBL" id="SVC27505.1"/>
    </source>
</evidence>
<dbReference type="InterPro" id="IPR036291">
    <property type="entry name" value="NAD(P)-bd_dom_sf"/>
</dbReference>
<dbReference type="InterPro" id="IPR008927">
    <property type="entry name" value="6-PGluconate_DH-like_C_sf"/>
</dbReference>